<feature type="transmembrane region" description="Helical" evidence="1">
    <location>
        <begin position="12"/>
        <end position="30"/>
    </location>
</feature>
<accession>A0ABY3VXS8</accession>
<keyword evidence="1" id="KW-1133">Transmembrane helix</keyword>
<keyword evidence="1" id="KW-0472">Membrane</keyword>
<protein>
    <recommendedName>
        <fullName evidence="4">Transmembrane protein</fullName>
    </recommendedName>
</protein>
<organism evidence="2 3">
    <name type="scientific">Mycobacterium paraterrae</name>
    <dbReference type="NCBI Taxonomy" id="577492"/>
    <lineage>
        <taxon>Bacteria</taxon>
        <taxon>Bacillati</taxon>
        <taxon>Actinomycetota</taxon>
        <taxon>Actinomycetes</taxon>
        <taxon>Mycobacteriales</taxon>
        <taxon>Mycobacteriaceae</taxon>
        <taxon>Mycobacterium</taxon>
    </lineage>
</organism>
<feature type="transmembrane region" description="Helical" evidence="1">
    <location>
        <begin position="97"/>
        <end position="119"/>
    </location>
</feature>
<keyword evidence="3" id="KW-1185">Reference proteome</keyword>
<feature type="transmembrane region" description="Helical" evidence="1">
    <location>
        <begin position="131"/>
        <end position="152"/>
    </location>
</feature>
<evidence type="ECO:0000313" key="2">
    <source>
        <dbReference type="EMBL" id="UMB72427.1"/>
    </source>
</evidence>
<gene>
    <name evidence="2" type="ORF">MKK62_19495</name>
</gene>
<reference evidence="2" key="1">
    <citation type="submission" date="2022-08" db="EMBL/GenBank/DDBJ databases">
        <title>Whole genome sequencing of non-tuberculosis mycobacteria type-strains.</title>
        <authorList>
            <person name="Igarashi Y."/>
            <person name="Osugi A."/>
            <person name="Mitarai S."/>
        </authorList>
    </citation>
    <scope>NUCLEOTIDE SEQUENCE</scope>
    <source>
        <strain evidence="2">DSM 45127</strain>
    </source>
</reference>
<name>A0ABY3VXS8_9MYCO</name>
<proteinExistence type="predicted"/>
<keyword evidence="1" id="KW-0812">Transmembrane</keyword>
<dbReference type="Proteomes" id="UP001055336">
    <property type="component" value="Chromosome"/>
</dbReference>
<dbReference type="InterPro" id="IPR046862">
    <property type="entry name" value="Rhomboid_2"/>
</dbReference>
<dbReference type="EMBL" id="CP092488">
    <property type="protein sequence ID" value="UMB72427.1"/>
    <property type="molecule type" value="Genomic_DNA"/>
</dbReference>
<evidence type="ECO:0008006" key="4">
    <source>
        <dbReference type="Google" id="ProtNLM"/>
    </source>
</evidence>
<feature type="transmembrane region" description="Helical" evidence="1">
    <location>
        <begin position="71"/>
        <end position="91"/>
    </location>
</feature>
<dbReference type="Pfam" id="PF20401">
    <property type="entry name" value="Rhomboid_2"/>
    <property type="match status" value="1"/>
</dbReference>
<evidence type="ECO:0000256" key="1">
    <source>
        <dbReference type="SAM" id="Phobius"/>
    </source>
</evidence>
<sequence length="209" mass="24045">MSGVRRGWRFVRGAPLTYLWLTVLLVTTIIQRRLGERQLREFLVHYSTNIRHLATDPLSALFESLLWIDGYYWAPYLILFTVFLAPAEHWLGQLRWLTVGLTCHVVATYISEGWLYLAIQYHDAPERLVRATDIGVSYFMVGVIAVLAYRVARPWRWVYLAVMIAVCLTQLVAAFNFTAIGHFSAIFIGLLFYPMARPRSTTAGSRSRN</sequence>
<feature type="transmembrane region" description="Helical" evidence="1">
    <location>
        <begin position="158"/>
        <end position="191"/>
    </location>
</feature>
<dbReference type="RefSeq" id="WP_240264135.1">
    <property type="nucleotide sequence ID" value="NZ_CP092488.2"/>
</dbReference>
<evidence type="ECO:0000313" key="3">
    <source>
        <dbReference type="Proteomes" id="UP001055336"/>
    </source>
</evidence>